<feature type="domain" description="DUF834" evidence="2">
    <location>
        <begin position="95"/>
        <end position="143"/>
    </location>
</feature>
<accession>A0A6G1F0U9</accession>
<evidence type="ECO:0000256" key="1">
    <source>
        <dbReference type="SAM" id="MobiDB-lite"/>
    </source>
</evidence>
<evidence type="ECO:0000313" key="4">
    <source>
        <dbReference type="Proteomes" id="UP000479710"/>
    </source>
</evidence>
<dbReference type="EMBL" id="SPHZ02000002">
    <property type="protein sequence ID" value="KAF0930469.1"/>
    <property type="molecule type" value="Genomic_DNA"/>
</dbReference>
<feature type="region of interest" description="Disordered" evidence="1">
    <location>
        <begin position="31"/>
        <end position="67"/>
    </location>
</feature>
<feature type="region of interest" description="Disordered" evidence="1">
    <location>
        <begin position="138"/>
        <end position="159"/>
    </location>
</feature>
<dbReference type="AlphaFoldDB" id="A0A6G1F0U9"/>
<dbReference type="Pfam" id="PF05754">
    <property type="entry name" value="DUF834"/>
    <property type="match status" value="1"/>
</dbReference>
<sequence length="159" mass="16345">MDARYQPSGDWTARTAGVMWPHGWPWRTHADSPNCPAGGSNSSGGGKAACWLDRQDGGGGRPDGHRRCPPDVATVPGMLWNGSGRAWGAYLAKEVIGGGGLRDDGKEGSPAALPGGEAVAKVEGATAEPMKGAAWLDDVRGGGERQSGIVRAAEPSVSR</sequence>
<reference evidence="3 4" key="1">
    <citation type="submission" date="2019-11" db="EMBL/GenBank/DDBJ databases">
        <title>Whole genome sequence of Oryza granulata.</title>
        <authorList>
            <person name="Li W."/>
        </authorList>
    </citation>
    <scope>NUCLEOTIDE SEQUENCE [LARGE SCALE GENOMIC DNA]</scope>
    <source>
        <strain evidence="4">cv. Menghai</strain>
        <tissue evidence="3">Leaf</tissue>
    </source>
</reference>
<proteinExistence type="predicted"/>
<protein>
    <recommendedName>
        <fullName evidence="2">DUF834 domain-containing protein</fullName>
    </recommendedName>
</protein>
<evidence type="ECO:0000313" key="3">
    <source>
        <dbReference type="EMBL" id="KAF0930469.1"/>
    </source>
</evidence>
<dbReference type="Proteomes" id="UP000479710">
    <property type="component" value="Unassembled WGS sequence"/>
</dbReference>
<gene>
    <name evidence="3" type="ORF">E2562_032896</name>
</gene>
<name>A0A6G1F0U9_9ORYZ</name>
<comment type="caution">
    <text evidence="3">The sequence shown here is derived from an EMBL/GenBank/DDBJ whole genome shotgun (WGS) entry which is preliminary data.</text>
</comment>
<keyword evidence="4" id="KW-1185">Reference proteome</keyword>
<evidence type="ECO:0000259" key="2">
    <source>
        <dbReference type="Pfam" id="PF05754"/>
    </source>
</evidence>
<dbReference type="InterPro" id="IPR008552">
    <property type="entry name" value="DUF834"/>
</dbReference>
<organism evidence="3 4">
    <name type="scientific">Oryza meyeriana var. granulata</name>
    <dbReference type="NCBI Taxonomy" id="110450"/>
    <lineage>
        <taxon>Eukaryota</taxon>
        <taxon>Viridiplantae</taxon>
        <taxon>Streptophyta</taxon>
        <taxon>Embryophyta</taxon>
        <taxon>Tracheophyta</taxon>
        <taxon>Spermatophyta</taxon>
        <taxon>Magnoliopsida</taxon>
        <taxon>Liliopsida</taxon>
        <taxon>Poales</taxon>
        <taxon>Poaceae</taxon>
        <taxon>BOP clade</taxon>
        <taxon>Oryzoideae</taxon>
        <taxon>Oryzeae</taxon>
        <taxon>Oryzinae</taxon>
        <taxon>Oryza</taxon>
        <taxon>Oryza meyeriana</taxon>
    </lineage>
</organism>